<evidence type="ECO:0000256" key="12">
    <source>
        <dbReference type="ARBA" id="ARBA00048366"/>
    </source>
</evidence>
<accession>A0A939H4C8</accession>
<reference evidence="16" key="1">
    <citation type="submission" date="2021-03" db="EMBL/GenBank/DDBJ databases">
        <title>Proteiniclasticum marinus sp. nov., isolated from tidal flat sediment.</title>
        <authorList>
            <person name="Namirimu T."/>
            <person name="Yang J.-A."/>
            <person name="Yang S.-H."/>
            <person name="Kim Y.-J."/>
            <person name="Kwon K.K."/>
        </authorList>
    </citation>
    <scope>NUCLEOTIDE SEQUENCE</scope>
    <source>
        <strain evidence="16">SCR006</strain>
    </source>
</reference>
<evidence type="ECO:0000256" key="14">
    <source>
        <dbReference type="PIRSR" id="PIRSR004930-1"/>
    </source>
</evidence>
<evidence type="ECO:0000256" key="3">
    <source>
        <dbReference type="ARBA" id="ARBA00012584"/>
    </source>
</evidence>
<dbReference type="GO" id="GO:0006450">
    <property type="term" value="P:regulation of translational fidelity"/>
    <property type="evidence" value="ECO:0007669"/>
    <property type="project" value="TreeGrafter"/>
</dbReference>
<keyword evidence="5 13" id="KW-0963">Cytoplasm</keyword>
<keyword evidence="7 13" id="KW-0819">tRNA processing</keyword>
<dbReference type="RefSeq" id="WP_207598415.1">
    <property type="nucleotide sequence ID" value="NZ_JAFNJU010000001.1"/>
</dbReference>
<sequence>METIKVNFENGIEMNRIEQGAEIIKRGGVIAFPTETVYGLGADALNKDAVRKIFEAKGRPQDNPLIIHVADRDISAFAAEVPEKAQAMMDKFWPGPLTLILKKTDIVPLETSAGLDTVGIRMPSNETARLLIKASGCPVAAPSANISGKPSPTNFKRCVEDLDGRVDMIIGDGSSIVGLESTIVDYSVHPPRLLRPGYITYEDLLVMDPEVVYDEAKTRADEKEIPKAPGMKYRHYAPKAPLTIISGDVEKAGKEILKRTEKYRSEGKVVGILAPKERETMYNRENIRFISLGSEKNSSEIARNLFEGLRMFDDLNVDVILAEGFSETGVGIAIMNRLKKASGFNIVEV</sequence>
<dbReference type="GO" id="GO:0008033">
    <property type="term" value="P:tRNA processing"/>
    <property type="evidence" value="ECO:0007669"/>
    <property type="project" value="UniProtKB-KW"/>
</dbReference>
<evidence type="ECO:0000259" key="15">
    <source>
        <dbReference type="PROSITE" id="PS51163"/>
    </source>
</evidence>
<dbReference type="GO" id="GO:0061710">
    <property type="term" value="F:L-threonylcarbamoyladenylate synthase"/>
    <property type="evidence" value="ECO:0007669"/>
    <property type="project" value="UniProtKB-EC"/>
</dbReference>
<feature type="binding site" evidence="14">
    <location>
        <position position="143"/>
    </location>
    <ligand>
        <name>ATP</name>
        <dbReference type="ChEBI" id="CHEBI:30616"/>
    </ligand>
</feature>
<dbReference type="NCBIfam" id="TIGR00057">
    <property type="entry name" value="L-threonylcarbamoyladenylate synthase"/>
    <property type="match status" value="1"/>
</dbReference>
<dbReference type="EMBL" id="JAFNJU010000001">
    <property type="protein sequence ID" value="MBO1263919.1"/>
    <property type="molecule type" value="Genomic_DNA"/>
</dbReference>
<dbReference type="Pfam" id="PF03481">
    <property type="entry name" value="Sua5_C"/>
    <property type="match status" value="1"/>
</dbReference>
<dbReference type="PANTHER" id="PTHR17490:SF16">
    <property type="entry name" value="THREONYLCARBAMOYL-AMP SYNTHASE"/>
    <property type="match status" value="1"/>
</dbReference>
<dbReference type="PIRSF" id="PIRSF004930">
    <property type="entry name" value="Tln_factor_SUA5"/>
    <property type="match status" value="1"/>
</dbReference>
<dbReference type="GO" id="GO:0003725">
    <property type="term" value="F:double-stranded RNA binding"/>
    <property type="evidence" value="ECO:0007669"/>
    <property type="project" value="UniProtKB-UniRule"/>
</dbReference>
<feature type="binding site" evidence="14">
    <location>
        <position position="68"/>
    </location>
    <ligand>
        <name>L-threonine</name>
        <dbReference type="ChEBI" id="CHEBI:57926"/>
    </ligand>
</feature>
<dbReference type="GO" id="GO:0005524">
    <property type="term" value="F:ATP binding"/>
    <property type="evidence" value="ECO:0007669"/>
    <property type="project" value="UniProtKB-UniRule"/>
</dbReference>
<dbReference type="EC" id="2.7.7.87" evidence="3 13"/>
<evidence type="ECO:0000256" key="2">
    <source>
        <dbReference type="ARBA" id="ARBA00007663"/>
    </source>
</evidence>
<evidence type="ECO:0000256" key="7">
    <source>
        <dbReference type="ARBA" id="ARBA00022694"/>
    </source>
</evidence>
<protein>
    <recommendedName>
        <fullName evidence="4 13">Threonylcarbamoyl-AMP synthase</fullName>
        <shortName evidence="13">TC-AMP synthase</shortName>
        <ecNumber evidence="3 13">2.7.7.87</ecNumber>
    </recommendedName>
    <alternativeName>
        <fullName evidence="11 13">L-threonylcarbamoyladenylate synthase</fullName>
    </alternativeName>
</protein>
<proteinExistence type="inferred from homology"/>
<comment type="caution">
    <text evidence="16">The sequence shown here is derived from an EMBL/GenBank/DDBJ whole genome shotgun (WGS) entry which is preliminary data.</text>
</comment>
<dbReference type="FunFam" id="3.40.50.11030:FF:000001">
    <property type="entry name" value="Threonylcarbamoyl-AMP synthase"/>
    <property type="match status" value="1"/>
</dbReference>
<dbReference type="InterPro" id="IPR017945">
    <property type="entry name" value="DHBP_synth_RibB-like_a/b_dom"/>
</dbReference>
<keyword evidence="8 13" id="KW-0548">Nucleotidyltransferase</keyword>
<feature type="binding site" evidence="14">
    <location>
        <position position="59"/>
    </location>
    <ligand>
        <name>ATP</name>
        <dbReference type="ChEBI" id="CHEBI:30616"/>
    </ligand>
</feature>
<keyword evidence="9 13" id="KW-0547">Nucleotide-binding</keyword>
<feature type="binding site" evidence="14">
    <location>
        <position position="117"/>
    </location>
    <ligand>
        <name>ATP</name>
        <dbReference type="ChEBI" id="CHEBI:30616"/>
    </ligand>
</feature>
<keyword evidence="10 13" id="KW-0067">ATP-binding</keyword>
<dbReference type="InterPro" id="IPR006070">
    <property type="entry name" value="Sua5-like_dom"/>
</dbReference>
<evidence type="ECO:0000256" key="1">
    <source>
        <dbReference type="ARBA" id="ARBA00004496"/>
    </source>
</evidence>
<feature type="binding site" evidence="14">
    <location>
        <position position="63"/>
    </location>
    <ligand>
        <name>ATP</name>
        <dbReference type="ChEBI" id="CHEBI:30616"/>
    </ligand>
</feature>
<comment type="catalytic activity">
    <reaction evidence="12 13">
        <text>L-threonine + hydrogencarbonate + ATP = L-threonylcarbamoyladenylate + diphosphate + H2O</text>
        <dbReference type="Rhea" id="RHEA:36407"/>
        <dbReference type="ChEBI" id="CHEBI:15377"/>
        <dbReference type="ChEBI" id="CHEBI:17544"/>
        <dbReference type="ChEBI" id="CHEBI:30616"/>
        <dbReference type="ChEBI" id="CHEBI:33019"/>
        <dbReference type="ChEBI" id="CHEBI:57926"/>
        <dbReference type="ChEBI" id="CHEBI:73682"/>
        <dbReference type="EC" id="2.7.7.87"/>
    </reaction>
</comment>
<feature type="binding site" evidence="14">
    <location>
        <position position="121"/>
    </location>
    <ligand>
        <name>L-threonine</name>
        <dbReference type="ChEBI" id="CHEBI:57926"/>
    </ligand>
</feature>
<feature type="binding site" evidence="14">
    <location>
        <position position="36"/>
    </location>
    <ligand>
        <name>L-threonine</name>
        <dbReference type="ChEBI" id="CHEBI:57926"/>
    </ligand>
</feature>
<dbReference type="InterPro" id="IPR038385">
    <property type="entry name" value="Sua5/YwlC_C"/>
</dbReference>
<dbReference type="GO" id="GO:0005737">
    <property type="term" value="C:cytoplasm"/>
    <property type="evidence" value="ECO:0007669"/>
    <property type="project" value="UniProtKB-SubCell"/>
</dbReference>
<dbReference type="GO" id="GO:0000049">
    <property type="term" value="F:tRNA binding"/>
    <property type="evidence" value="ECO:0007669"/>
    <property type="project" value="TreeGrafter"/>
</dbReference>
<evidence type="ECO:0000256" key="5">
    <source>
        <dbReference type="ARBA" id="ARBA00022490"/>
    </source>
</evidence>
<comment type="similarity">
    <text evidence="2 13">Belongs to the SUA5 family.</text>
</comment>
<comment type="function">
    <text evidence="13">Required for the formation of a threonylcarbamoyl group on adenosine at position 37 (t(6)A37) in tRNAs that read codons beginning with adenine.</text>
</comment>
<feature type="binding site" evidence="14">
    <location>
        <position position="181"/>
    </location>
    <ligand>
        <name>L-threonine</name>
        <dbReference type="ChEBI" id="CHEBI:57926"/>
    </ligand>
</feature>
<dbReference type="InterPro" id="IPR050156">
    <property type="entry name" value="TC-AMP_synthase_SUA5"/>
</dbReference>
<evidence type="ECO:0000256" key="10">
    <source>
        <dbReference type="ARBA" id="ARBA00022840"/>
    </source>
</evidence>
<dbReference type="Pfam" id="PF01300">
    <property type="entry name" value="Sua5_yciO_yrdC"/>
    <property type="match status" value="1"/>
</dbReference>
<comment type="subcellular location">
    <subcellularLocation>
        <location evidence="1 13">Cytoplasm</location>
    </subcellularLocation>
</comment>
<dbReference type="Proteomes" id="UP000664218">
    <property type="component" value="Unassembled WGS sequence"/>
</dbReference>
<gene>
    <name evidence="16" type="ORF">J3A84_02540</name>
</gene>
<feature type="binding site" evidence="14">
    <location>
        <position position="141"/>
    </location>
    <ligand>
        <name>L-threonine</name>
        <dbReference type="ChEBI" id="CHEBI:57926"/>
    </ligand>
</feature>
<feature type="binding site" evidence="14">
    <location>
        <position position="195"/>
    </location>
    <ligand>
        <name>ATP</name>
        <dbReference type="ChEBI" id="CHEBI:30616"/>
    </ligand>
</feature>
<evidence type="ECO:0000256" key="4">
    <source>
        <dbReference type="ARBA" id="ARBA00015492"/>
    </source>
</evidence>
<dbReference type="Gene3D" id="3.90.870.10">
    <property type="entry name" value="DHBP synthase"/>
    <property type="match status" value="1"/>
</dbReference>
<dbReference type="FunFam" id="3.90.870.10:FF:000009">
    <property type="entry name" value="Threonylcarbamoyl-AMP synthase, putative"/>
    <property type="match status" value="1"/>
</dbReference>
<keyword evidence="17" id="KW-1185">Reference proteome</keyword>
<evidence type="ECO:0000256" key="9">
    <source>
        <dbReference type="ARBA" id="ARBA00022741"/>
    </source>
</evidence>
<evidence type="ECO:0000256" key="11">
    <source>
        <dbReference type="ARBA" id="ARBA00029774"/>
    </source>
</evidence>
<keyword evidence="6 13" id="KW-0808">Transferase</keyword>
<feature type="binding site" evidence="14">
    <location>
        <position position="151"/>
    </location>
    <ligand>
        <name>ATP</name>
        <dbReference type="ChEBI" id="CHEBI:30616"/>
    </ligand>
</feature>
<feature type="domain" description="YrdC-like" evidence="15">
    <location>
        <begin position="14"/>
        <end position="199"/>
    </location>
</feature>
<dbReference type="InterPro" id="IPR010923">
    <property type="entry name" value="T(6)A37_SUA5"/>
</dbReference>
<feature type="binding site" evidence="14">
    <location>
        <position position="236"/>
    </location>
    <ligand>
        <name>ATP</name>
        <dbReference type="ChEBI" id="CHEBI:30616"/>
    </ligand>
</feature>
<dbReference type="PANTHER" id="PTHR17490">
    <property type="entry name" value="SUA5"/>
    <property type="match status" value="1"/>
</dbReference>
<dbReference type="InterPro" id="IPR005145">
    <property type="entry name" value="Sua5_C"/>
</dbReference>
<dbReference type="Gene3D" id="3.40.50.11030">
    <property type="entry name" value="Threonylcarbamoyl-AMP synthase, C-terminal domain"/>
    <property type="match status" value="1"/>
</dbReference>
<evidence type="ECO:0000256" key="8">
    <source>
        <dbReference type="ARBA" id="ARBA00022695"/>
    </source>
</evidence>
<evidence type="ECO:0000256" key="13">
    <source>
        <dbReference type="PIRNR" id="PIRNR004930"/>
    </source>
</evidence>
<dbReference type="PROSITE" id="PS51163">
    <property type="entry name" value="YRDC"/>
    <property type="match status" value="1"/>
</dbReference>
<dbReference type="AlphaFoldDB" id="A0A939H4C8"/>
<dbReference type="SUPFAM" id="SSF55821">
    <property type="entry name" value="YrdC/RibB"/>
    <property type="match status" value="1"/>
</dbReference>
<evidence type="ECO:0000313" key="17">
    <source>
        <dbReference type="Proteomes" id="UP000664218"/>
    </source>
</evidence>
<evidence type="ECO:0000256" key="6">
    <source>
        <dbReference type="ARBA" id="ARBA00022679"/>
    </source>
</evidence>
<name>A0A939H4C8_9CLOT</name>
<organism evidence="16 17">
    <name type="scientific">Proteiniclasticum aestuarii</name>
    <dbReference type="NCBI Taxonomy" id="2817862"/>
    <lineage>
        <taxon>Bacteria</taxon>
        <taxon>Bacillati</taxon>
        <taxon>Bacillota</taxon>
        <taxon>Clostridia</taxon>
        <taxon>Eubacteriales</taxon>
        <taxon>Clostridiaceae</taxon>
        <taxon>Proteiniclasticum</taxon>
    </lineage>
</organism>
<evidence type="ECO:0000313" key="16">
    <source>
        <dbReference type="EMBL" id="MBO1263919.1"/>
    </source>
</evidence>